<feature type="transmembrane region" description="Helical" evidence="16">
    <location>
        <begin position="800"/>
        <end position="817"/>
    </location>
</feature>
<evidence type="ECO:0000256" key="1">
    <source>
        <dbReference type="ARBA" id="ARBA00004141"/>
    </source>
</evidence>
<feature type="transmembrane region" description="Helical" evidence="16">
    <location>
        <begin position="701"/>
        <end position="724"/>
    </location>
</feature>
<keyword evidence="12 15" id="KW-0739">Sodium transport</keyword>
<evidence type="ECO:0000256" key="16">
    <source>
        <dbReference type="SAM" id="Phobius"/>
    </source>
</evidence>
<dbReference type="GO" id="GO:0016020">
    <property type="term" value="C:membrane"/>
    <property type="evidence" value="ECO:0007669"/>
    <property type="project" value="UniProtKB-SubCell"/>
</dbReference>
<evidence type="ECO:0000259" key="17">
    <source>
        <dbReference type="PROSITE" id="PS50922"/>
    </source>
</evidence>
<proteinExistence type="inferred from homology"/>
<dbReference type="AlphaFoldDB" id="A0A9D4NTP5"/>
<accession>A0A9D4NTP5</accession>
<evidence type="ECO:0000256" key="7">
    <source>
        <dbReference type="ARBA" id="ARBA00022692"/>
    </source>
</evidence>
<evidence type="ECO:0000256" key="10">
    <source>
        <dbReference type="ARBA" id="ARBA00023065"/>
    </source>
</evidence>
<evidence type="ECO:0000256" key="2">
    <source>
        <dbReference type="ARBA" id="ARBA00004760"/>
    </source>
</evidence>
<feature type="transmembrane region" description="Helical" evidence="16">
    <location>
        <begin position="663"/>
        <end position="681"/>
    </location>
</feature>
<comment type="pathway">
    <text evidence="2">Lipid metabolism; sphingolipid metabolism.</text>
</comment>
<reference evidence="18" key="2">
    <citation type="journal article" date="2021" name="World Allergy Organ. J.">
        <title>Chromosome-level assembly of Dermatophagoides farinae genome and transcriptome reveals two novel allergens Der f 37 and Der f 39.</title>
        <authorList>
            <person name="Chen J."/>
            <person name="Cai Z."/>
            <person name="Fan D."/>
            <person name="Hu J."/>
            <person name="Hou Y."/>
            <person name="He Y."/>
            <person name="Zhang Z."/>
            <person name="Zhao Z."/>
            <person name="Gao P."/>
            <person name="Hu W."/>
            <person name="Sun J."/>
            <person name="Li J."/>
            <person name="Ji K."/>
        </authorList>
    </citation>
    <scope>NUCLEOTIDE SEQUENCE</scope>
    <source>
        <strain evidence="18">JKM2019</strain>
    </source>
</reference>
<evidence type="ECO:0000256" key="15">
    <source>
        <dbReference type="RuleBase" id="RU000679"/>
    </source>
</evidence>
<dbReference type="SMART" id="SM00724">
    <property type="entry name" value="TLC"/>
    <property type="match status" value="1"/>
</dbReference>
<reference evidence="18" key="1">
    <citation type="submission" date="2020-06" db="EMBL/GenBank/DDBJ databases">
        <authorList>
            <person name="Ji K."/>
            <person name="Li J."/>
        </authorList>
    </citation>
    <scope>NUCLEOTIDE SEQUENCE</scope>
    <source>
        <strain evidence="18">JKM2019</strain>
        <tissue evidence="18">Whole body</tissue>
    </source>
</reference>
<comment type="similarity">
    <text evidence="4 15">Belongs to the amiloride-sensitive sodium channel (TC 1.A.6) family.</text>
</comment>
<keyword evidence="13 15" id="KW-0407">Ion channel</keyword>
<comment type="caution">
    <text evidence="18">The sequence shown here is derived from an EMBL/GenBank/DDBJ whole genome shotgun (WGS) entry which is preliminary data.</text>
</comment>
<gene>
    <name evidence="18" type="ORF">HUG17_8684</name>
</gene>
<feature type="transmembrane region" description="Helical" evidence="16">
    <location>
        <begin position="12"/>
        <end position="33"/>
    </location>
</feature>
<dbReference type="Pfam" id="PF03798">
    <property type="entry name" value="TRAM_LAG1_CLN8"/>
    <property type="match status" value="1"/>
</dbReference>
<feature type="transmembrane region" description="Helical" evidence="16">
    <location>
        <begin position="768"/>
        <end position="788"/>
    </location>
</feature>
<dbReference type="InterPro" id="IPR006634">
    <property type="entry name" value="TLC-dom"/>
</dbReference>
<evidence type="ECO:0000256" key="11">
    <source>
        <dbReference type="ARBA" id="ARBA00023136"/>
    </source>
</evidence>
<dbReference type="InterPro" id="IPR016439">
    <property type="entry name" value="Lag1/Lac1-like"/>
</dbReference>
<evidence type="ECO:0000256" key="13">
    <source>
        <dbReference type="ARBA" id="ARBA00023303"/>
    </source>
</evidence>
<protein>
    <recommendedName>
        <fullName evidence="17">TLC domain-containing protein</fullName>
    </recommendedName>
</protein>
<keyword evidence="9" id="KW-0915">Sodium</keyword>
<feature type="domain" description="TLC" evidence="17">
    <location>
        <begin position="658"/>
        <end position="877"/>
    </location>
</feature>
<dbReference type="PROSITE" id="PS50922">
    <property type="entry name" value="TLC"/>
    <property type="match status" value="1"/>
</dbReference>
<evidence type="ECO:0000256" key="6">
    <source>
        <dbReference type="ARBA" id="ARBA00022461"/>
    </source>
</evidence>
<keyword evidence="8 16" id="KW-1133">Transmembrane helix</keyword>
<dbReference type="Pfam" id="PF00858">
    <property type="entry name" value="ASC"/>
    <property type="match status" value="1"/>
</dbReference>
<dbReference type="PANTHER" id="PTHR12560:SF0">
    <property type="entry name" value="LD18904P"/>
    <property type="match status" value="1"/>
</dbReference>
<dbReference type="EMBL" id="SDOV01000008">
    <property type="protein sequence ID" value="KAH7637580.1"/>
    <property type="molecule type" value="Genomic_DNA"/>
</dbReference>
<comment type="subcellular location">
    <subcellularLocation>
        <location evidence="1">Membrane</location>
        <topology evidence="1">Multi-pass membrane protein</topology>
    </subcellularLocation>
</comment>
<dbReference type="GO" id="GO:0005272">
    <property type="term" value="F:sodium channel activity"/>
    <property type="evidence" value="ECO:0007669"/>
    <property type="project" value="UniProtKB-KW"/>
</dbReference>
<keyword evidence="5 15" id="KW-0813">Transport</keyword>
<evidence type="ECO:0000256" key="8">
    <source>
        <dbReference type="ARBA" id="ARBA00022989"/>
    </source>
</evidence>
<feature type="transmembrane region" description="Helical" evidence="16">
    <location>
        <begin position="619"/>
        <end position="642"/>
    </location>
</feature>
<keyword evidence="11 14" id="KW-0472">Membrane</keyword>
<dbReference type="InterPro" id="IPR001873">
    <property type="entry name" value="ENaC"/>
</dbReference>
<feature type="transmembrane region" description="Helical" evidence="16">
    <location>
        <begin position="499"/>
        <end position="523"/>
    </location>
</feature>
<keyword evidence="6 15" id="KW-0894">Sodium channel</keyword>
<dbReference type="PANTHER" id="PTHR12560">
    <property type="entry name" value="LONGEVITY ASSURANCE FACTOR 1 LAG1"/>
    <property type="match status" value="1"/>
</dbReference>
<feature type="transmembrane region" description="Helical" evidence="16">
    <location>
        <begin position="745"/>
        <end position="762"/>
    </location>
</feature>
<comment type="pathway">
    <text evidence="3">Sphingolipid metabolism.</text>
</comment>
<name>A0A9D4NTP5_DERFA</name>
<dbReference type="GO" id="GO:0046513">
    <property type="term" value="P:ceramide biosynthetic process"/>
    <property type="evidence" value="ECO:0007669"/>
    <property type="project" value="InterPro"/>
</dbReference>
<evidence type="ECO:0000256" key="5">
    <source>
        <dbReference type="ARBA" id="ARBA00022448"/>
    </source>
</evidence>
<feature type="transmembrane region" description="Helical" evidence="16">
    <location>
        <begin position="553"/>
        <end position="571"/>
    </location>
</feature>
<evidence type="ECO:0000256" key="12">
    <source>
        <dbReference type="ARBA" id="ARBA00023201"/>
    </source>
</evidence>
<organism evidence="18">
    <name type="scientific">Dermatophagoides farinae</name>
    <name type="common">American house dust mite</name>
    <dbReference type="NCBI Taxonomy" id="6954"/>
    <lineage>
        <taxon>Eukaryota</taxon>
        <taxon>Metazoa</taxon>
        <taxon>Ecdysozoa</taxon>
        <taxon>Arthropoda</taxon>
        <taxon>Chelicerata</taxon>
        <taxon>Arachnida</taxon>
        <taxon>Acari</taxon>
        <taxon>Acariformes</taxon>
        <taxon>Sarcoptiformes</taxon>
        <taxon>Astigmata</taxon>
        <taxon>Psoroptidia</taxon>
        <taxon>Analgoidea</taxon>
        <taxon>Pyroglyphidae</taxon>
        <taxon>Dermatophagoidinae</taxon>
        <taxon>Dermatophagoides</taxon>
    </lineage>
</organism>
<evidence type="ECO:0000313" key="18">
    <source>
        <dbReference type="EMBL" id="KAH7637580.1"/>
    </source>
</evidence>
<keyword evidence="7 14" id="KW-0812">Transmembrane</keyword>
<dbReference type="Proteomes" id="UP000828236">
    <property type="component" value="Unassembled WGS sequence"/>
</dbReference>
<feature type="transmembrane region" description="Helical" evidence="16">
    <location>
        <begin position="844"/>
        <end position="873"/>
    </location>
</feature>
<sequence length="893" mass="107575">MEFIHRQKSRFNCCELIFCICIILLTIWCIWNIEQVLHGYSDRETTIRLDSRLPDHTNFPGITICGRAIFTPEYLANKYSEFNRSYHKFQQDFHHDPFVNTTLAIRNRYHLFRIYENIALTDFNGSDVIENHSLRLEQLVRWCRFRPINIRTLHRCDDDNSTTATIVDPILQTQFDCDKIKQPIPIVYNGHKCFMYFSDLENVLPEWRHYKPPIDVDDFFNIHHYHHNHNHHKYKHKNQSLFIDVAKSIRINDNDIDHDNDNDDNVNDDDYYNDHHHHSFNTDDLKRMKFELNPYIVMQINMHNNIWNFIGDTFGTTTITVHPPNILPNKRRFRSFQVQRSSYYEVSFTKKTTHKLPTPYRTNCIDYLNDKIFARYRTQDMCRNVCIKEYSYGIDDCANYYMALSTRMFSEDNSEYICDHDYQNYTTFLSAENHCENRCPDECLQTIFQLNGRIDPVMTNGYGWPLYDNPDTHTIVLIKISPKPFQIIQHRPRISREEFVGIIGGHLGIWLGLSIYLVIRFIVNFIFNIIKRLVYFFNLFKKQPHHDIEQRQSVSRVVVIFVIMNIVDKYLQLINRTYYGLSVVYPETIQQKFRPPFLIDLIETIQYRMEMNNYYWMEIISIVVCIILLAIIRYVLVNKFIIKQLRHYRLILGHHDHHRFGNNLWNCLFYMHTFTLSWWIMANIGCLEYPKRFWINNSSDIYYGGQTSMIIMYLYLIDISNYIYSMIYLCKNYRQQLWDKDSPMIIIHHLAAILLFTLSHMINMHRMGVAIIFLLEISEIFYFLRCMVKLQIHFIQRWQNSIRFIGFTSMCIVWLYNRLYRYPLIILTSVIDYGYQNLVDMDRIAIYILIYYLLLLIQLFNIYGSFILIKLIIRIYSSGLDKLEDVREIRCQR</sequence>
<evidence type="ECO:0000256" key="9">
    <source>
        <dbReference type="ARBA" id="ARBA00023053"/>
    </source>
</evidence>
<evidence type="ECO:0000256" key="4">
    <source>
        <dbReference type="ARBA" id="ARBA00007193"/>
    </source>
</evidence>
<dbReference type="Gene3D" id="1.10.287.770">
    <property type="entry name" value="YojJ-like"/>
    <property type="match status" value="1"/>
</dbReference>
<evidence type="ECO:0000256" key="14">
    <source>
        <dbReference type="PROSITE-ProRule" id="PRU00205"/>
    </source>
</evidence>
<dbReference type="GO" id="GO:0050291">
    <property type="term" value="F:sphingosine N-acyltransferase activity"/>
    <property type="evidence" value="ECO:0007669"/>
    <property type="project" value="InterPro"/>
</dbReference>
<keyword evidence="10 15" id="KW-0406">Ion transport</keyword>
<evidence type="ECO:0000256" key="3">
    <source>
        <dbReference type="ARBA" id="ARBA00004991"/>
    </source>
</evidence>